<dbReference type="Proteomes" id="UP000271098">
    <property type="component" value="Unassembled WGS sequence"/>
</dbReference>
<reference evidence="3" key="1">
    <citation type="submission" date="2016-06" db="UniProtKB">
        <authorList>
            <consortium name="WormBaseParasite"/>
        </authorList>
    </citation>
    <scope>IDENTIFICATION</scope>
</reference>
<proteinExistence type="predicted"/>
<protein>
    <submittedName>
        <fullName evidence="3">Clathrin light chain</fullName>
    </submittedName>
</protein>
<dbReference type="EMBL" id="UYRT01019219">
    <property type="protein sequence ID" value="VDK58309.1"/>
    <property type="molecule type" value="Genomic_DNA"/>
</dbReference>
<dbReference type="AlphaFoldDB" id="A0A183DFD7"/>
<reference evidence="1 2" key="2">
    <citation type="submission" date="2018-11" db="EMBL/GenBank/DDBJ databases">
        <authorList>
            <consortium name="Pathogen Informatics"/>
        </authorList>
    </citation>
    <scope>NUCLEOTIDE SEQUENCE [LARGE SCALE GENOMIC DNA]</scope>
</reference>
<organism evidence="3">
    <name type="scientific">Gongylonema pulchrum</name>
    <dbReference type="NCBI Taxonomy" id="637853"/>
    <lineage>
        <taxon>Eukaryota</taxon>
        <taxon>Metazoa</taxon>
        <taxon>Ecdysozoa</taxon>
        <taxon>Nematoda</taxon>
        <taxon>Chromadorea</taxon>
        <taxon>Rhabditida</taxon>
        <taxon>Spirurina</taxon>
        <taxon>Spiruromorpha</taxon>
        <taxon>Spiruroidea</taxon>
        <taxon>Gongylonematidae</taxon>
        <taxon>Gongylonema</taxon>
    </lineage>
</organism>
<accession>A0A183DFD7</accession>
<keyword evidence="2" id="KW-1185">Reference proteome</keyword>
<dbReference type="WBParaSite" id="GPUH_0000743701-mRNA-1">
    <property type="protein sequence ID" value="GPUH_0000743701-mRNA-1"/>
    <property type="gene ID" value="GPUH_0000743701"/>
</dbReference>
<name>A0A183DFD7_9BILA</name>
<evidence type="ECO:0000313" key="1">
    <source>
        <dbReference type="EMBL" id="VDK58309.1"/>
    </source>
</evidence>
<evidence type="ECO:0000313" key="2">
    <source>
        <dbReference type="Proteomes" id="UP000271098"/>
    </source>
</evidence>
<evidence type="ECO:0000313" key="3">
    <source>
        <dbReference type="WBParaSite" id="GPUH_0000743701-mRNA-1"/>
    </source>
</evidence>
<dbReference type="OrthoDB" id="10003345at2759"/>
<gene>
    <name evidence="1" type="ORF">GPUH_LOCUS7430</name>
</gene>
<sequence>MGEHKDDLTIEQITERRTLEEARQLAEKEMFENMRLAELSDDCAAMVGPHENETTLKEQLSRMEPWNSSVLDDKAIQESMYEDANSLFDSSVNGDLKWPSLTHLSQDVSRKSTLKQGNDHVLTESGVYKSSESLNDSSSVIAGESRELNVYNGSDKTDIAEEKPQVLPSTSIIHVNLIENSDNNANSVNTYSERVNTETGNAAVGLSTMQGHFIKSYTHLPCASGAEDAWPDHSILSEQQKPAIAFAEDLASPALFSGNYSTYHSPKTQQAQFISPQNMKLGEYGAVKFRSIPARHNLLGIHISVVKYTRLLK</sequence>